<sequence>MAADAQPLVSLGTDGKLVCAQDEKGNRIPDFSRAGFGRGGVSIPNIPIRLTLGPLPGSRDDTARIQAAIDKLSMYPAGRNGVRGALLLKRGVFRVSGTLRIEASGVVIRGEGQTPDGTTILATGKKQRSLFNVVRGKDIVEYKDRRHRITDSYVPRGAMSFPVESTRGLDVGDSIIVHRPSTKEWIRDLKMDQIVEREGTIKQ</sequence>
<dbReference type="InterPro" id="IPR011050">
    <property type="entry name" value="Pectin_lyase_fold/virulence"/>
</dbReference>
<dbReference type="Proteomes" id="UP000346198">
    <property type="component" value="Unassembled WGS sequence"/>
</dbReference>
<dbReference type="SUPFAM" id="SSF51126">
    <property type="entry name" value="Pectin lyase-like"/>
    <property type="match status" value="1"/>
</dbReference>
<evidence type="ECO:0000313" key="1">
    <source>
        <dbReference type="EMBL" id="VGO18855.1"/>
    </source>
</evidence>
<proteinExistence type="predicted"/>
<evidence type="ECO:0000313" key="2">
    <source>
        <dbReference type="Proteomes" id="UP000346198"/>
    </source>
</evidence>
<dbReference type="Gene3D" id="2.160.20.10">
    <property type="entry name" value="Single-stranded right-handed beta-helix, Pectin lyase-like"/>
    <property type="match status" value="1"/>
</dbReference>
<accession>A0A6C2UFD3</accession>
<dbReference type="AlphaFoldDB" id="A0A6C2UFD3"/>
<dbReference type="EMBL" id="CAAHFH010000001">
    <property type="protein sequence ID" value="VGO18855.1"/>
    <property type="molecule type" value="Genomic_DNA"/>
</dbReference>
<dbReference type="InterPro" id="IPR012334">
    <property type="entry name" value="Pectin_lyas_fold"/>
</dbReference>
<protein>
    <submittedName>
        <fullName evidence="1">Uncharacterized protein</fullName>
    </submittedName>
</protein>
<reference evidence="1 2" key="1">
    <citation type="submission" date="2019-04" db="EMBL/GenBank/DDBJ databases">
        <authorList>
            <person name="Van Vliet M D."/>
        </authorList>
    </citation>
    <scope>NUCLEOTIDE SEQUENCE [LARGE SCALE GENOMIC DNA]</scope>
    <source>
        <strain evidence="1 2">F21</strain>
    </source>
</reference>
<gene>
    <name evidence="1" type="ORF">SCARR_00908</name>
</gene>
<dbReference type="RefSeq" id="WP_136060305.1">
    <property type="nucleotide sequence ID" value="NZ_CAAHFH010000001.1"/>
</dbReference>
<keyword evidence="2" id="KW-1185">Reference proteome</keyword>
<name>A0A6C2UFD3_9BACT</name>
<organism evidence="1 2">
    <name type="scientific">Pontiella sulfatireligans</name>
    <dbReference type="NCBI Taxonomy" id="2750658"/>
    <lineage>
        <taxon>Bacteria</taxon>
        <taxon>Pseudomonadati</taxon>
        <taxon>Kiritimatiellota</taxon>
        <taxon>Kiritimatiellia</taxon>
        <taxon>Kiritimatiellales</taxon>
        <taxon>Pontiellaceae</taxon>
        <taxon>Pontiella</taxon>
    </lineage>
</organism>